<sequence>MSLRSGPALAGTAIALPFLLYRSGGETIPMDARARRDAPGSFVRLRRGTTHVMVDGPESGEPILFVPGATLSLWVWDGLFERLVRAGYRTIRFDRYGIGFSDRPDVDYNQALFEEQMMDLLEVLGVDRPVTLIALAFGGPIAAEFAVHHPERVAGVCLVSPDGFATPLNLGLRLSMLPGIGRPFFRLTGNRALKSRLPGYSRDPRVVARVQARLRPELRYRGFKRSLLSALGNVPIHGAEYLYRFLDTRDIPVQVVWGRQDSITPMPPEEVLRTVFSRADLRPLDGVGHLPHYERPDQTAAIILDFLHDAVADRRAVL</sequence>
<protein>
    <submittedName>
        <fullName evidence="2">Alpha/beta hydrolase</fullName>
    </submittedName>
</protein>
<organism evidence="2 3">
    <name type="scientific">Streptomyces gibsoniae</name>
    <dbReference type="NCBI Taxonomy" id="3075529"/>
    <lineage>
        <taxon>Bacteria</taxon>
        <taxon>Bacillati</taxon>
        <taxon>Actinomycetota</taxon>
        <taxon>Actinomycetes</taxon>
        <taxon>Kitasatosporales</taxon>
        <taxon>Streptomycetaceae</taxon>
        <taxon>Streptomyces</taxon>
    </lineage>
</organism>
<dbReference type="SUPFAM" id="SSF53474">
    <property type="entry name" value="alpha/beta-Hydrolases"/>
    <property type="match status" value="1"/>
</dbReference>
<dbReference type="GO" id="GO:0016787">
    <property type="term" value="F:hydrolase activity"/>
    <property type="evidence" value="ECO:0007669"/>
    <property type="project" value="UniProtKB-KW"/>
</dbReference>
<keyword evidence="3" id="KW-1185">Reference proteome</keyword>
<keyword evidence="2" id="KW-0378">Hydrolase</keyword>
<dbReference type="PRINTS" id="PR00412">
    <property type="entry name" value="EPOXHYDRLASE"/>
</dbReference>
<feature type="domain" description="AB hydrolase-1" evidence="1">
    <location>
        <begin position="62"/>
        <end position="296"/>
    </location>
</feature>
<dbReference type="PRINTS" id="PR00111">
    <property type="entry name" value="ABHYDROLASE"/>
</dbReference>
<dbReference type="RefSeq" id="WP_311700758.1">
    <property type="nucleotide sequence ID" value="NZ_JAVREY010000103.1"/>
</dbReference>
<dbReference type="Proteomes" id="UP001183809">
    <property type="component" value="Unassembled WGS sequence"/>
</dbReference>
<dbReference type="InterPro" id="IPR000639">
    <property type="entry name" value="Epox_hydrolase-like"/>
</dbReference>
<dbReference type="InterPro" id="IPR029058">
    <property type="entry name" value="AB_hydrolase_fold"/>
</dbReference>
<dbReference type="Gene3D" id="3.40.50.1820">
    <property type="entry name" value="alpha/beta hydrolase"/>
    <property type="match status" value="1"/>
</dbReference>
<dbReference type="Pfam" id="PF00561">
    <property type="entry name" value="Abhydrolase_1"/>
    <property type="match status" value="1"/>
</dbReference>
<dbReference type="InterPro" id="IPR000073">
    <property type="entry name" value="AB_hydrolase_1"/>
</dbReference>
<comment type="caution">
    <text evidence="2">The sequence shown here is derived from an EMBL/GenBank/DDBJ whole genome shotgun (WGS) entry which is preliminary data.</text>
</comment>
<evidence type="ECO:0000313" key="2">
    <source>
        <dbReference type="EMBL" id="MDT0469326.1"/>
    </source>
</evidence>
<dbReference type="InterPro" id="IPR050266">
    <property type="entry name" value="AB_hydrolase_sf"/>
</dbReference>
<accession>A0ABU2U7W6</accession>
<dbReference type="PANTHER" id="PTHR43798">
    <property type="entry name" value="MONOACYLGLYCEROL LIPASE"/>
    <property type="match status" value="1"/>
</dbReference>
<dbReference type="EMBL" id="JAVREY010000103">
    <property type="protein sequence ID" value="MDT0469326.1"/>
    <property type="molecule type" value="Genomic_DNA"/>
</dbReference>
<evidence type="ECO:0000259" key="1">
    <source>
        <dbReference type="Pfam" id="PF00561"/>
    </source>
</evidence>
<reference evidence="3" key="1">
    <citation type="submission" date="2023-07" db="EMBL/GenBank/DDBJ databases">
        <title>30 novel species of actinomycetes from the DSMZ collection.</title>
        <authorList>
            <person name="Nouioui I."/>
        </authorList>
    </citation>
    <scope>NUCLEOTIDE SEQUENCE [LARGE SCALE GENOMIC DNA]</scope>
    <source>
        <strain evidence="3">DSM 41699</strain>
    </source>
</reference>
<gene>
    <name evidence="2" type="ORF">RM764_41295</name>
</gene>
<evidence type="ECO:0000313" key="3">
    <source>
        <dbReference type="Proteomes" id="UP001183809"/>
    </source>
</evidence>
<proteinExistence type="predicted"/>
<name>A0ABU2U7W6_9ACTN</name>